<keyword evidence="2" id="KW-1185">Reference proteome</keyword>
<sequence length="179" mass="20883">MENVSTYVLNNEKGEEDLITKQCDFHPKYNPYRVSHYIPHLASLNYSNIEFPIKCSDIKTFEKQNPDFSINACRKIHLCDTCLQYFAIRKYSINTYLNTLHTGQPHTSIVHRIKNRVSKTPTTSTLSLNIFMYLYLSYKNRLKPYAAANILCFYALSISYSSHFLTTWVGQVKQQLYNG</sequence>
<dbReference type="EMBL" id="CVRI01000039">
    <property type="protein sequence ID" value="CRK94621.1"/>
    <property type="molecule type" value="Genomic_DNA"/>
</dbReference>
<protein>
    <submittedName>
        <fullName evidence="1">CLUMA_CG008121, isoform A</fullName>
    </submittedName>
</protein>
<dbReference type="Proteomes" id="UP000183832">
    <property type="component" value="Unassembled WGS sequence"/>
</dbReference>
<organism evidence="1 2">
    <name type="scientific">Clunio marinus</name>
    <dbReference type="NCBI Taxonomy" id="568069"/>
    <lineage>
        <taxon>Eukaryota</taxon>
        <taxon>Metazoa</taxon>
        <taxon>Ecdysozoa</taxon>
        <taxon>Arthropoda</taxon>
        <taxon>Hexapoda</taxon>
        <taxon>Insecta</taxon>
        <taxon>Pterygota</taxon>
        <taxon>Neoptera</taxon>
        <taxon>Endopterygota</taxon>
        <taxon>Diptera</taxon>
        <taxon>Nematocera</taxon>
        <taxon>Chironomoidea</taxon>
        <taxon>Chironomidae</taxon>
        <taxon>Clunio</taxon>
    </lineage>
</organism>
<gene>
    <name evidence="1" type="ORF">CLUMA_CG008121</name>
</gene>
<dbReference type="AlphaFoldDB" id="A0A1J1I2W2"/>
<dbReference type="OrthoDB" id="414982at2759"/>
<evidence type="ECO:0000313" key="1">
    <source>
        <dbReference type="EMBL" id="CRK94621.1"/>
    </source>
</evidence>
<reference evidence="1 2" key="1">
    <citation type="submission" date="2015-04" db="EMBL/GenBank/DDBJ databases">
        <authorList>
            <person name="Syromyatnikov M.Y."/>
            <person name="Popov V.N."/>
        </authorList>
    </citation>
    <scope>NUCLEOTIDE SEQUENCE [LARGE SCALE GENOMIC DNA]</scope>
</reference>
<evidence type="ECO:0000313" key="2">
    <source>
        <dbReference type="Proteomes" id="UP000183832"/>
    </source>
</evidence>
<accession>A0A1J1I2W2</accession>
<name>A0A1J1I2W2_9DIPT</name>
<proteinExistence type="predicted"/>